<name>A0A4Y5ZVI4_9ENTR</name>
<evidence type="ECO:0000313" key="2">
    <source>
        <dbReference type="EMBL" id="QDE47643.1"/>
    </source>
</evidence>
<feature type="transmembrane region" description="Helical" evidence="1">
    <location>
        <begin position="51"/>
        <end position="73"/>
    </location>
</feature>
<dbReference type="EMBL" id="CP041054">
    <property type="protein sequence ID" value="QDE47643.1"/>
    <property type="molecule type" value="Genomic_DNA"/>
</dbReference>
<keyword evidence="1" id="KW-0812">Transmembrane</keyword>
<sequence length="83" mass="9484">MEKTADWLTVRPIEPEKTQLIIIIIMGPFRQFGTLRAATSQIRAIYEIFRVAGGGVVVSYISMILIVLLHQYTHLNNQEANQR</sequence>
<keyword evidence="1" id="KW-0472">Membrane</keyword>
<proteinExistence type="predicted"/>
<evidence type="ECO:0000256" key="1">
    <source>
        <dbReference type="SAM" id="Phobius"/>
    </source>
</evidence>
<protein>
    <submittedName>
        <fullName evidence="2">Uncharacterized protein</fullName>
    </submittedName>
</protein>
<keyword evidence="1" id="KW-1133">Transmembrane helix</keyword>
<reference evidence="2 3" key="1">
    <citation type="submission" date="2019-06" db="EMBL/GenBank/DDBJ databases">
        <title>Whole genome sequencing of XDR Enterobacter.</title>
        <authorList>
            <person name="Gnana Soundari P."/>
            <person name="Vijayakumar R."/>
            <person name="Krishnan P."/>
        </authorList>
    </citation>
    <scope>NUCLEOTIDE SEQUENCE [LARGE SCALE GENOMIC DNA]</scope>
    <source>
        <strain evidence="2 3">C126</strain>
    </source>
</reference>
<accession>A0A4Y5ZVI4</accession>
<evidence type="ECO:0000313" key="3">
    <source>
        <dbReference type="Proteomes" id="UP000318237"/>
    </source>
</evidence>
<gene>
    <name evidence="2" type="ORF">EIN43_21130</name>
</gene>
<dbReference type="Proteomes" id="UP000318237">
    <property type="component" value="Chromosome"/>
</dbReference>
<organism evidence="2 3">
    <name type="scientific">Enterobacter hormaechei</name>
    <dbReference type="NCBI Taxonomy" id="158836"/>
    <lineage>
        <taxon>Bacteria</taxon>
        <taxon>Pseudomonadati</taxon>
        <taxon>Pseudomonadota</taxon>
        <taxon>Gammaproteobacteria</taxon>
        <taxon>Enterobacterales</taxon>
        <taxon>Enterobacteriaceae</taxon>
        <taxon>Enterobacter</taxon>
        <taxon>Enterobacter cloacae complex</taxon>
    </lineage>
</organism>
<dbReference type="AlphaFoldDB" id="A0A4Y5ZVI4"/>